<dbReference type="GeneID" id="19151999"/>
<dbReference type="HOGENOM" id="CLU_2800834_0_0_1"/>
<feature type="compositionally biased region" description="Low complexity" evidence="1">
    <location>
        <begin position="1"/>
        <end position="19"/>
    </location>
</feature>
<gene>
    <name evidence="2" type="ORF">COCCADRAFT_85675</name>
</gene>
<name>W6YPF1_COCC2</name>
<sequence length="68" mass="7197">LCAPSISHLPNPLLPNSSHYPPPPPPPPTLAKTSTFHHAHLCLGPLPRSADRRIAADQPTPPSLSSLL</sequence>
<reference evidence="2 3" key="1">
    <citation type="journal article" date="2013" name="PLoS Genet.">
        <title>Comparative genome structure, secondary metabolite, and effector coding capacity across Cochliobolus pathogens.</title>
        <authorList>
            <person name="Condon B.J."/>
            <person name="Leng Y."/>
            <person name="Wu D."/>
            <person name="Bushley K.E."/>
            <person name="Ohm R.A."/>
            <person name="Otillar R."/>
            <person name="Martin J."/>
            <person name="Schackwitz W."/>
            <person name="Grimwood J."/>
            <person name="MohdZainudin N."/>
            <person name="Xue C."/>
            <person name="Wang R."/>
            <person name="Manning V.A."/>
            <person name="Dhillon B."/>
            <person name="Tu Z.J."/>
            <person name="Steffenson B.J."/>
            <person name="Salamov A."/>
            <person name="Sun H."/>
            <person name="Lowry S."/>
            <person name="LaButti K."/>
            <person name="Han J."/>
            <person name="Copeland A."/>
            <person name="Lindquist E."/>
            <person name="Barry K."/>
            <person name="Schmutz J."/>
            <person name="Baker S.E."/>
            <person name="Ciuffetti L.M."/>
            <person name="Grigoriev I.V."/>
            <person name="Zhong S."/>
            <person name="Turgeon B.G."/>
        </authorList>
    </citation>
    <scope>NUCLEOTIDE SEQUENCE [LARGE SCALE GENOMIC DNA]</scope>
    <source>
        <strain evidence="2 3">26-R-13</strain>
    </source>
</reference>
<accession>W6YPF1</accession>
<feature type="non-terminal residue" evidence="2">
    <location>
        <position position="1"/>
    </location>
</feature>
<dbReference type="AlphaFoldDB" id="W6YPF1"/>
<dbReference type="Proteomes" id="UP000053841">
    <property type="component" value="Unassembled WGS sequence"/>
</dbReference>
<dbReference type="RefSeq" id="XP_007708284.1">
    <property type="nucleotide sequence ID" value="XM_007710094.1"/>
</dbReference>
<evidence type="ECO:0000256" key="1">
    <source>
        <dbReference type="SAM" id="MobiDB-lite"/>
    </source>
</evidence>
<evidence type="ECO:0000313" key="3">
    <source>
        <dbReference type="Proteomes" id="UP000053841"/>
    </source>
</evidence>
<feature type="compositionally biased region" description="Pro residues" evidence="1">
    <location>
        <begin position="20"/>
        <end position="29"/>
    </location>
</feature>
<dbReference type="KEGG" id="bze:COCCADRAFT_85675"/>
<organism evidence="2 3">
    <name type="scientific">Cochliobolus carbonum (strain 26-R-13)</name>
    <name type="common">Maize leaf spot fungus</name>
    <name type="synonym">Bipolaris zeicola</name>
    <dbReference type="NCBI Taxonomy" id="930089"/>
    <lineage>
        <taxon>Eukaryota</taxon>
        <taxon>Fungi</taxon>
        <taxon>Dikarya</taxon>
        <taxon>Ascomycota</taxon>
        <taxon>Pezizomycotina</taxon>
        <taxon>Dothideomycetes</taxon>
        <taxon>Pleosporomycetidae</taxon>
        <taxon>Pleosporales</taxon>
        <taxon>Pleosporineae</taxon>
        <taxon>Pleosporaceae</taxon>
        <taxon>Bipolaris</taxon>
    </lineage>
</organism>
<evidence type="ECO:0000313" key="2">
    <source>
        <dbReference type="EMBL" id="EUC37394.1"/>
    </source>
</evidence>
<dbReference type="EMBL" id="KI964551">
    <property type="protein sequence ID" value="EUC37394.1"/>
    <property type="molecule type" value="Genomic_DNA"/>
</dbReference>
<feature type="region of interest" description="Disordered" evidence="1">
    <location>
        <begin position="1"/>
        <end position="33"/>
    </location>
</feature>
<keyword evidence="3" id="KW-1185">Reference proteome</keyword>
<protein>
    <submittedName>
        <fullName evidence="2">Uncharacterized protein</fullName>
    </submittedName>
</protein>
<proteinExistence type="predicted"/>